<dbReference type="InterPro" id="IPR029028">
    <property type="entry name" value="Alpha/beta_knot_MTases"/>
</dbReference>
<accession>A0A9X2RKR2</accession>
<dbReference type="PIRSF" id="PIRSF004808">
    <property type="entry name" value="LasT"/>
    <property type="match status" value="1"/>
</dbReference>
<dbReference type="GO" id="GO:0008173">
    <property type="term" value="F:RNA methyltransferase activity"/>
    <property type="evidence" value="ECO:0007669"/>
    <property type="project" value="InterPro"/>
</dbReference>
<comment type="caution">
    <text evidence="6">The sequence shown here is derived from an EMBL/GenBank/DDBJ whole genome shotgun (WGS) entry which is preliminary data.</text>
</comment>
<proteinExistence type="inferred from homology"/>
<dbReference type="Proteomes" id="UP001142610">
    <property type="component" value="Unassembled WGS sequence"/>
</dbReference>
<dbReference type="InterPro" id="IPR004384">
    <property type="entry name" value="RNA_MeTrfase_TrmJ/LasT"/>
</dbReference>
<evidence type="ECO:0000256" key="1">
    <source>
        <dbReference type="ARBA" id="ARBA00007228"/>
    </source>
</evidence>
<dbReference type="InterPro" id="IPR029026">
    <property type="entry name" value="tRNA_m1G_MTases_N"/>
</dbReference>
<reference evidence="6" key="1">
    <citation type="submission" date="2022-07" db="EMBL/GenBank/DDBJ databases">
        <title>Parvularcula maris sp. nov., an algicidal bacterium isolated from seawater.</title>
        <authorList>
            <person name="Li F."/>
        </authorList>
    </citation>
    <scope>NUCLEOTIDE SEQUENCE</scope>
    <source>
        <strain evidence="6">BGMRC 0090</strain>
    </source>
</reference>
<dbReference type="SUPFAM" id="SSF75217">
    <property type="entry name" value="alpha/beta knot"/>
    <property type="match status" value="1"/>
</dbReference>
<dbReference type="PANTHER" id="PTHR42786:SF7">
    <property type="entry name" value="TRNA_RRNA METHYLTRANSFERASE SPOU TYPE DOMAIN-CONTAINING PROTEIN"/>
    <property type="match status" value="1"/>
</dbReference>
<dbReference type="GO" id="GO:0002128">
    <property type="term" value="P:tRNA nucleoside ribose methylation"/>
    <property type="evidence" value="ECO:0007669"/>
    <property type="project" value="TreeGrafter"/>
</dbReference>
<evidence type="ECO:0000313" key="6">
    <source>
        <dbReference type="EMBL" id="MCQ8186048.1"/>
    </source>
</evidence>
<keyword evidence="2 6" id="KW-0489">Methyltransferase</keyword>
<gene>
    <name evidence="6" type="ORF">NOG11_11675</name>
</gene>
<evidence type="ECO:0000256" key="3">
    <source>
        <dbReference type="ARBA" id="ARBA00022679"/>
    </source>
</evidence>
<evidence type="ECO:0000256" key="2">
    <source>
        <dbReference type="ARBA" id="ARBA00022603"/>
    </source>
</evidence>
<keyword evidence="4" id="KW-0949">S-adenosyl-L-methionine</keyword>
<evidence type="ECO:0000313" key="7">
    <source>
        <dbReference type="Proteomes" id="UP001142610"/>
    </source>
</evidence>
<protein>
    <submittedName>
        <fullName evidence="6">RNA methyltransferase</fullName>
    </submittedName>
</protein>
<evidence type="ECO:0000256" key="4">
    <source>
        <dbReference type="ARBA" id="ARBA00022691"/>
    </source>
</evidence>
<sequence length="261" mass="28388">MPGSQDPSSPLQPLMVLVRPQMGENIGAAARAMLNFGLTGMRLVEPRDGWPNPKAVAMAAGAGGVLDGARVFGDVGEATADCSFVVATTARQRGLFLPVYDASEAIAEIRRRQAGGERCAILFGGEKSGLPTDDVARANAILTLPVNPEFSSLNLAQAVLLCAYEWRRAEDDALPFESSYDEAPAPREELDGMLGHLFGVLDEAGYFYPDDKRPVLERNLRTMLTHARFTEAELRLFRGMVRQFAYWGRQGEGETHKAASE</sequence>
<dbReference type="Pfam" id="PF00588">
    <property type="entry name" value="SpoU_methylase"/>
    <property type="match status" value="1"/>
</dbReference>
<organism evidence="6 7">
    <name type="scientific">Parvularcula maris</name>
    <dbReference type="NCBI Taxonomy" id="2965077"/>
    <lineage>
        <taxon>Bacteria</taxon>
        <taxon>Pseudomonadati</taxon>
        <taxon>Pseudomonadota</taxon>
        <taxon>Alphaproteobacteria</taxon>
        <taxon>Parvularculales</taxon>
        <taxon>Parvularculaceae</taxon>
        <taxon>Parvularcula</taxon>
    </lineage>
</organism>
<dbReference type="Gene3D" id="1.10.8.590">
    <property type="match status" value="1"/>
</dbReference>
<keyword evidence="7" id="KW-1185">Reference proteome</keyword>
<feature type="domain" description="tRNA/rRNA methyltransferase SpoU type" evidence="5">
    <location>
        <begin position="15"/>
        <end position="164"/>
    </location>
</feature>
<dbReference type="PANTHER" id="PTHR42786">
    <property type="entry name" value="TRNA/RRNA METHYLTRANSFERASE"/>
    <property type="match status" value="1"/>
</dbReference>
<dbReference type="InterPro" id="IPR001537">
    <property type="entry name" value="SpoU_MeTrfase"/>
</dbReference>
<dbReference type="RefSeq" id="WP_256619943.1">
    <property type="nucleotide sequence ID" value="NZ_JANIBC010000011.1"/>
</dbReference>
<keyword evidence="3" id="KW-0808">Transferase</keyword>
<dbReference type="GO" id="GO:0003723">
    <property type="term" value="F:RNA binding"/>
    <property type="evidence" value="ECO:0007669"/>
    <property type="project" value="InterPro"/>
</dbReference>
<comment type="similarity">
    <text evidence="1">Belongs to the class IV-like SAM-binding methyltransferase superfamily. RNA methyltransferase TrmH family.</text>
</comment>
<dbReference type="GO" id="GO:0005829">
    <property type="term" value="C:cytosol"/>
    <property type="evidence" value="ECO:0007669"/>
    <property type="project" value="TreeGrafter"/>
</dbReference>
<dbReference type="AlphaFoldDB" id="A0A9X2RKR2"/>
<dbReference type="EMBL" id="JANIBC010000011">
    <property type="protein sequence ID" value="MCQ8186048.1"/>
    <property type="molecule type" value="Genomic_DNA"/>
</dbReference>
<evidence type="ECO:0000259" key="5">
    <source>
        <dbReference type="Pfam" id="PF00588"/>
    </source>
</evidence>
<name>A0A9X2RKR2_9PROT</name>
<dbReference type="Gene3D" id="3.40.1280.10">
    <property type="match status" value="1"/>
</dbReference>
<dbReference type="CDD" id="cd18093">
    <property type="entry name" value="SpoU-like_TrmJ"/>
    <property type="match status" value="1"/>
</dbReference>